<gene>
    <name evidence="1" type="primary">Contig3360.g3598</name>
    <name evidence="1" type="ORF">STYLEM_19170</name>
</gene>
<accession>A0A078B682</accession>
<proteinExistence type="predicted"/>
<dbReference type="AlphaFoldDB" id="A0A078B682"/>
<keyword evidence="2" id="KW-1185">Reference proteome</keyword>
<protein>
    <submittedName>
        <fullName evidence="1">Uncharacterized protein</fullName>
    </submittedName>
</protein>
<sequence length="540" mass="62585">MSIIFVNSSSGVVSQYISINPDHGYFKLGIVKYSETIIFAQFQHSDLNKYFYQKLQLNKQSFKFETQWVRDFKLPSNSQFQSNFELFSLQTSRGTFIEKNRKFIMCFSQSTSSQANLAITNDIFTKVAAFLIDDILSSYWSNIEIEFSIDYNNLDQQKLKAHLYYMKNYLNSMEIDFKTLGARFNIRFTHLYLINMAQVNAFPVLKLMDLDNQNKLEEKHDHDNQCLNNLPPSYKVSDIYFDSYKDGTQMIYTLPKSPYEIYQNQNQQFDKNQALFSVAAITKNILTIYSADISTAGDYLLQLNALINNDIVGTIPIYLKITGDKQDSLNNQKFANEELRNCNQDDLVAYTEKTTIFKISQCLQMIRAKGYIININTKTIKEFSKNILNGFQLNPHSKDIGIYKVKIQIRDSQFKSLKVYYDFKVFVQKSLDGILKCSEQDQRFCNPRIARVSVEGIVVLKFPKAIVPIDRQFYDNASNGLQITLINQEYSNATLLKYSIIDSTKNQILIQLVFQNPIDVSQSILVNQYNVNLFQGKDQL</sequence>
<dbReference type="Proteomes" id="UP000039865">
    <property type="component" value="Unassembled WGS sequence"/>
</dbReference>
<organism evidence="1 2">
    <name type="scientific">Stylonychia lemnae</name>
    <name type="common">Ciliate</name>
    <dbReference type="NCBI Taxonomy" id="5949"/>
    <lineage>
        <taxon>Eukaryota</taxon>
        <taxon>Sar</taxon>
        <taxon>Alveolata</taxon>
        <taxon>Ciliophora</taxon>
        <taxon>Intramacronucleata</taxon>
        <taxon>Spirotrichea</taxon>
        <taxon>Stichotrichia</taxon>
        <taxon>Sporadotrichida</taxon>
        <taxon>Oxytrichidae</taxon>
        <taxon>Stylonychinae</taxon>
        <taxon>Stylonychia</taxon>
    </lineage>
</organism>
<evidence type="ECO:0000313" key="2">
    <source>
        <dbReference type="Proteomes" id="UP000039865"/>
    </source>
</evidence>
<dbReference type="EMBL" id="CCKQ01018091">
    <property type="protein sequence ID" value="CDW90030.1"/>
    <property type="molecule type" value="Genomic_DNA"/>
</dbReference>
<evidence type="ECO:0000313" key="1">
    <source>
        <dbReference type="EMBL" id="CDW90030.1"/>
    </source>
</evidence>
<name>A0A078B682_STYLE</name>
<dbReference type="InParanoid" id="A0A078B682"/>
<reference evidence="1 2" key="1">
    <citation type="submission" date="2014-06" db="EMBL/GenBank/DDBJ databases">
        <authorList>
            <person name="Swart Estienne"/>
        </authorList>
    </citation>
    <scope>NUCLEOTIDE SEQUENCE [LARGE SCALE GENOMIC DNA]</scope>
    <source>
        <strain evidence="1 2">130c</strain>
    </source>
</reference>